<evidence type="ECO:0000256" key="1">
    <source>
        <dbReference type="ARBA" id="ARBA00004123"/>
    </source>
</evidence>
<feature type="domain" description="C2H2-type" evidence="17">
    <location>
        <begin position="42"/>
        <end position="63"/>
    </location>
</feature>
<evidence type="ECO:0000256" key="3">
    <source>
        <dbReference type="ARBA" id="ARBA00011925"/>
    </source>
</evidence>
<comment type="subcellular location">
    <subcellularLocation>
        <location evidence="2">Cytoplasm</location>
        <location evidence="2">Cytosol</location>
    </subcellularLocation>
    <subcellularLocation>
        <location evidence="1">Nucleus</location>
    </subcellularLocation>
</comment>
<keyword evidence="7 15" id="KW-0808">Transferase</keyword>
<dbReference type="OrthoDB" id="7848332at2759"/>
<keyword evidence="6 15" id="KW-0489">Methyltransferase</keyword>
<keyword evidence="12" id="KW-0539">Nucleus</keyword>
<evidence type="ECO:0000256" key="16">
    <source>
        <dbReference type="SAM" id="MobiDB-lite"/>
    </source>
</evidence>
<dbReference type="STRING" id="1432141.A0A015M3M8"/>
<reference evidence="18 19" key="1">
    <citation type="submission" date="2014-02" db="EMBL/GenBank/DDBJ databases">
        <title>Single nucleus genome sequencing reveals high similarity among nuclei of an endomycorrhizal fungus.</title>
        <authorList>
            <person name="Lin K."/>
            <person name="Geurts R."/>
            <person name="Zhang Z."/>
            <person name="Limpens E."/>
            <person name="Saunders D.G."/>
            <person name="Mu D."/>
            <person name="Pang E."/>
            <person name="Cao H."/>
            <person name="Cha H."/>
            <person name="Lin T."/>
            <person name="Zhou Q."/>
            <person name="Shang Y."/>
            <person name="Li Y."/>
            <person name="Ivanov S."/>
            <person name="Sharma T."/>
            <person name="Velzen R.V."/>
            <person name="Ruijter N.D."/>
            <person name="Aanen D.K."/>
            <person name="Win J."/>
            <person name="Kamoun S."/>
            <person name="Bisseling T."/>
            <person name="Huang S."/>
        </authorList>
    </citation>
    <scope>NUCLEOTIDE SEQUENCE [LARGE SCALE GENOMIC DNA]</scope>
    <source>
        <strain evidence="19">DAOM197198w</strain>
    </source>
</reference>
<comment type="catalytic activity">
    <reaction evidence="13">
        <text>L-arginyl-[protein] + 2 S-adenosyl-L-methionine = N(omega),N(omega)-dimethyl-L-arginyl-[protein] + 2 S-adenosyl-L-homocysteine + 2 H(+)</text>
        <dbReference type="Rhea" id="RHEA:48096"/>
        <dbReference type="Rhea" id="RHEA-COMP:10532"/>
        <dbReference type="Rhea" id="RHEA-COMP:11991"/>
        <dbReference type="ChEBI" id="CHEBI:15378"/>
        <dbReference type="ChEBI" id="CHEBI:29965"/>
        <dbReference type="ChEBI" id="CHEBI:57856"/>
        <dbReference type="ChEBI" id="CHEBI:59789"/>
        <dbReference type="ChEBI" id="CHEBI:61897"/>
        <dbReference type="EC" id="2.1.1.319"/>
    </reaction>
    <physiologicalReaction direction="left-to-right" evidence="13">
        <dbReference type="Rhea" id="RHEA:48097"/>
    </physiologicalReaction>
</comment>
<accession>A0A015M3M8</accession>
<evidence type="ECO:0000313" key="18">
    <source>
        <dbReference type="EMBL" id="EXX61448.1"/>
    </source>
</evidence>
<dbReference type="GO" id="GO:0042054">
    <property type="term" value="F:histone methyltransferase activity"/>
    <property type="evidence" value="ECO:0007669"/>
    <property type="project" value="TreeGrafter"/>
</dbReference>
<evidence type="ECO:0000313" key="19">
    <source>
        <dbReference type="Proteomes" id="UP000022910"/>
    </source>
</evidence>
<dbReference type="HOGENOM" id="CLU_017375_6_0_1"/>
<dbReference type="PROSITE" id="PS51678">
    <property type="entry name" value="SAM_MT_PRMT"/>
    <property type="match status" value="1"/>
</dbReference>
<evidence type="ECO:0000256" key="9">
    <source>
        <dbReference type="ARBA" id="ARBA00022723"/>
    </source>
</evidence>
<keyword evidence="9" id="KW-0479">Metal-binding</keyword>
<dbReference type="GO" id="GO:0032259">
    <property type="term" value="P:methylation"/>
    <property type="evidence" value="ECO:0007669"/>
    <property type="project" value="UniProtKB-KW"/>
</dbReference>
<dbReference type="EMBL" id="JEMT01025605">
    <property type="protein sequence ID" value="EXX61448.1"/>
    <property type="molecule type" value="Genomic_DNA"/>
</dbReference>
<dbReference type="GO" id="GO:0008270">
    <property type="term" value="F:zinc ion binding"/>
    <property type="evidence" value="ECO:0007669"/>
    <property type="project" value="UniProtKB-KW"/>
</dbReference>
<dbReference type="PANTHER" id="PTHR11006:SF123">
    <property type="entry name" value="RIBOSOMAL PROTEIN ARGININE N-METHYLTRANSFERASE RMT3"/>
    <property type="match status" value="1"/>
</dbReference>
<dbReference type="SUPFAM" id="SSF53335">
    <property type="entry name" value="S-adenosyl-L-methionine-dependent methyltransferases"/>
    <property type="match status" value="1"/>
</dbReference>
<dbReference type="Pfam" id="PF22528">
    <property type="entry name" value="PRMT_C"/>
    <property type="match status" value="1"/>
</dbReference>
<dbReference type="Proteomes" id="UP000022910">
    <property type="component" value="Unassembled WGS sequence"/>
</dbReference>
<keyword evidence="10" id="KW-0863">Zinc-finger</keyword>
<dbReference type="PROSITE" id="PS00028">
    <property type="entry name" value="ZINC_FINGER_C2H2_1"/>
    <property type="match status" value="1"/>
</dbReference>
<dbReference type="GO" id="GO:0035242">
    <property type="term" value="F:protein-arginine omega-N asymmetric methyltransferase activity"/>
    <property type="evidence" value="ECO:0007669"/>
    <property type="project" value="UniProtKB-EC"/>
</dbReference>
<dbReference type="Gene3D" id="3.40.50.150">
    <property type="entry name" value="Vaccinia Virus protein VP39"/>
    <property type="match status" value="1"/>
</dbReference>
<keyword evidence="11" id="KW-0862">Zinc</keyword>
<proteinExistence type="predicted"/>
<evidence type="ECO:0000256" key="5">
    <source>
        <dbReference type="ARBA" id="ARBA00022553"/>
    </source>
</evidence>
<dbReference type="CDD" id="cd02440">
    <property type="entry name" value="AdoMet_MTases"/>
    <property type="match status" value="1"/>
</dbReference>
<dbReference type="Pfam" id="PF06325">
    <property type="entry name" value="PrmA"/>
    <property type="match status" value="1"/>
</dbReference>
<evidence type="ECO:0000259" key="17">
    <source>
        <dbReference type="PROSITE" id="PS00028"/>
    </source>
</evidence>
<name>A0A015M3M8_RHIIW</name>
<dbReference type="GO" id="GO:0005829">
    <property type="term" value="C:cytosol"/>
    <property type="evidence" value="ECO:0007669"/>
    <property type="project" value="UniProtKB-SubCell"/>
</dbReference>
<dbReference type="InterPro" id="IPR055135">
    <property type="entry name" value="PRMT_dom"/>
</dbReference>
<evidence type="ECO:0000256" key="15">
    <source>
        <dbReference type="PROSITE-ProRule" id="PRU01015"/>
    </source>
</evidence>
<evidence type="ECO:0000256" key="12">
    <source>
        <dbReference type="ARBA" id="ARBA00023242"/>
    </source>
</evidence>
<comment type="caution">
    <text evidence="18">The sequence shown here is derived from an EMBL/GenBank/DDBJ whole genome shotgun (WGS) entry which is preliminary data.</text>
</comment>
<dbReference type="AlphaFoldDB" id="A0A015M3M8"/>
<protein>
    <recommendedName>
        <fullName evidence="3">type I protein arginine methyltransferase</fullName>
        <ecNumber evidence="3">2.1.1.319</ecNumber>
    </recommendedName>
</protein>
<comment type="catalytic activity">
    <reaction evidence="14">
        <text>L-arginyl-[protein] + S-adenosyl-L-methionine = N(omega)-methyl-L-arginyl-[protein] + S-adenosyl-L-homocysteine + H(+)</text>
        <dbReference type="Rhea" id="RHEA:48100"/>
        <dbReference type="Rhea" id="RHEA-COMP:10532"/>
        <dbReference type="Rhea" id="RHEA-COMP:11990"/>
        <dbReference type="ChEBI" id="CHEBI:15378"/>
        <dbReference type="ChEBI" id="CHEBI:29965"/>
        <dbReference type="ChEBI" id="CHEBI:57856"/>
        <dbReference type="ChEBI" id="CHEBI:59789"/>
        <dbReference type="ChEBI" id="CHEBI:65280"/>
    </reaction>
    <physiologicalReaction direction="left-to-right" evidence="14">
        <dbReference type="Rhea" id="RHEA:48101"/>
    </physiologicalReaction>
</comment>
<dbReference type="InterPro" id="IPR036236">
    <property type="entry name" value="Znf_C2H2_sf"/>
</dbReference>
<evidence type="ECO:0000256" key="4">
    <source>
        <dbReference type="ARBA" id="ARBA00022490"/>
    </source>
</evidence>
<dbReference type="GO" id="GO:0005634">
    <property type="term" value="C:nucleus"/>
    <property type="evidence" value="ECO:0007669"/>
    <property type="project" value="UniProtKB-SubCell"/>
</dbReference>
<dbReference type="OMA" id="YSHFAIH"/>
<dbReference type="FunFam" id="3.40.50.150:FF:000034">
    <property type="entry name" value="Protein arginine N-methyltransferase 3"/>
    <property type="match status" value="1"/>
</dbReference>
<evidence type="ECO:0000256" key="7">
    <source>
        <dbReference type="ARBA" id="ARBA00022679"/>
    </source>
</evidence>
<feature type="compositionally biased region" description="Acidic residues" evidence="16">
    <location>
        <begin position="18"/>
        <end position="27"/>
    </location>
</feature>
<gene>
    <name evidence="18" type="ORF">RirG_171250</name>
</gene>
<evidence type="ECO:0000256" key="2">
    <source>
        <dbReference type="ARBA" id="ARBA00004514"/>
    </source>
</evidence>
<evidence type="ECO:0000256" key="13">
    <source>
        <dbReference type="ARBA" id="ARBA00047384"/>
    </source>
</evidence>
<keyword evidence="8 15" id="KW-0949">S-adenosyl-L-methionine</keyword>
<sequence length="573" mass="66767">MSIQAPSHIEYNSSSEYSESEYDPNDERWDDWEEEAQQDLKCLFCNELFTSADDLFNHCSHHHGFDFQKIRAELKFDFYQCIRLINYIRQQVLNNSELESITSYTVQNIQSVINDDVYLKPVLEDDPLLYAFDYAESEDDEFDKDVESNSFELKGQDQSIEIDPTTPLEHELLKKLRLAEERLFNTEARFKTIESQFNDYRNMVKNSFLDVYSDIKSEQSTGSLKMTSTYEERTNYYFNSYAKNDIHEEMLKDRVRTESYRDFIYENKDLFKNKIVLDVGCGTGILSMFAAKAGASKVFSVEKSDIIERTKEIVKENQLDNIITLINGKIEEVDLPVKKVDIIISEWMGYFLFFEAMLDSVIVARDKWLASDGILAPSHCRLLLSAIEDEELFNDTLNFWNDVYGFKMTSMKSPIKTSAIVEYVEPQAVITNVVSIKEVPTYTIRKFRLDFTSPFTLVSTRNGHIHGFLGYFDTWFTRDNHDIPLSQNIDDIVEGVSGFTTGPQGKVTHWRQTIFLLEHSIKVEQGTIINGTIDCKKSKENPRDLDFEIRYQVVNKDANLNDTEEYVQKFYLR</sequence>
<dbReference type="EC" id="2.1.1.319" evidence="3"/>
<evidence type="ECO:0000256" key="11">
    <source>
        <dbReference type="ARBA" id="ARBA00022833"/>
    </source>
</evidence>
<dbReference type="InterPro" id="IPR013087">
    <property type="entry name" value="Znf_C2H2_type"/>
</dbReference>
<dbReference type="Gene3D" id="2.70.160.11">
    <property type="entry name" value="Hnrnp arginine n-methyltransferase1"/>
    <property type="match status" value="1"/>
</dbReference>
<dbReference type="PANTHER" id="PTHR11006">
    <property type="entry name" value="PROTEIN ARGININE N-METHYLTRANSFERASE"/>
    <property type="match status" value="1"/>
</dbReference>
<evidence type="ECO:0000256" key="6">
    <source>
        <dbReference type="ARBA" id="ARBA00022603"/>
    </source>
</evidence>
<feature type="region of interest" description="Disordered" evidence="16">
    <location>
        <begin position="1"/>
        <end position="27"/>
    </location>
</feature>
<dbReference type="InterPro" id="IPR029063">
    <property type="entry name" value="SAM-dependent_MTases_sf"/>
</dbReference>
<evidence type="ECO:0000256" key="8">
    <source>
        <dbReference type="ARBA" id="ARBA00022691"/>
    </source>
</evidence>
<dbReference type="SUPFAM" id="SSF57667">
    <property type="entry name" value="beta-beta-alpha zinc fingers"/>
    <property type="match status" value="1"/>
</dbReference>
<evidence type="ECO:0000256" key="14">
    <source>
        <dbReference type="ARBA" id="ARBA00049303"/>
    </source>
</evidence>
<keyword evidence="19" id="KW-1185">Reference proteome</keyword>
<dbReference type="Pfam" id="PF21137">
    <property type="entry name" value="ANM3_C2H2_Zf"/>
    <property type="match status" value="1"/>
</dbReference>
<keyword evidence="5" id="KW-0597">Phosphoprotein</keyword>
<organism evidence="18 19">
    <name type="scientific">Rhizophagus irregularis (strain DAOM 197198w)</name>
    <name type="common">Glomus intraradices</name>
    <dbReference type="NCBI Taxonomy" id="1432141"/>
    <lineage>
        <taxon>Eukaryota</taxon>
        <taxon>Fungi</taxon>
        <taxon>Fungi incertae sedis</taxon>
        <taxon>Mucoromycota</taxon>
        <taxon>Glomeromycotina</taxon>
        <taxon>Glomeromycetes</taxon>
        <taxon>Glomerales</taxon>
        <taxon>Glomeraceae</taxon>
        <taxon>Rhizophagus</taxon>
    </lineage>
</organism>
<evidence type="ECO:0000256" key="10">
    <source>
        <dbReference type="ARBA" id="ARBA00022771"/>
    </source>
</evidence>
<dbReference type="InterPro" id="IPR025799">
    <property type="entry name" value="Arg_MeTrfase"/>
</dbReference>
<keyword evidence="4" id="KW-0963">Cytoplasm</keyword>
<dbReference type="InterPro" id="IPR049482">
    <property type="entry name" value="ANM3-like_C2H2_Zf"/>
</dbReference>